<feature type="transmembrane region" description="Helical" evidence="1">
    <location>
        <begin position="194"/>
        <end position="213"/>
    </location>
</feature>
<reference evidence="2 3" key="1">
    <citation type="journal article" date="2019" name="Environ. Microbiol.">
        <title>Species interactions and distinct microbial communities in high Arctic permafrost affected cryosols are associated with the CH4 and CO2 gas fluxes.</title>
        <authorList>
            <person name="Altshuler I."/>
            <person name="Hamel J."/>
            <person name="Turney S."/>
            <person name="Magnuson E."/>
            <person name="Levesque R."/>
            <person name="Greer C."/>
            <person name="Whyte L.G."/>
        </authorList>
    </citation>
    <scope>NUCLEOTIDE SEQUENCE [LARGE SCALE GENOMIC DNA]</scope>
    <source>
        <strain evidence="2 3">S9.2P</strain>
    </source>
</reference>
<dbReference type="InterPro" id="IPR025238">
    <property type="entry name" value="DUF4184"/>
</dbReference>
<evidence type="ECO:0000256" key="1">
    <source>
        <dbReference type="SAM" id="Phobius"/>
    </source>
</evidence>
<dbReference type="OrthoDB" id="8481923at2"/>
<sequence>MPFTFFHPALVLPARYLPKKKKKYVSITGLIIGSVAPDFEKFMQMRGGNTYSHTFAGIFWYDLPVSILLAVTFHLVIKDTLINFLPINALLARFQVYKNQNWLLHLRRRYVIVVLSILLGISSHLVLDSATHANGLLVKRFPILTNYYEVFSLNAQGYQLLEIWYYALSAAAIGWAFVSLPQEGHSPRSGSRQTALFWAGLITSSALIIYLRLLVSPFIRHIWDVASLTMAAGLISLFLSCLGWRWVAQR</sequence>
<protein>
    <submittedName>
        <fullName evidence="2">DUF4184 family protein</fullName>
    </submittedName>
</protein>
<keyword evidence="3" id="KW-1185">Reference proteome</keyword>
<keyword evidence="1" id="KW-1133">Transmembrane helix</keyword>
<accession>A0A502GAE1</accession>
<organism evidence="2 3">
    <name type="scientific">Hymenobacter nivis</name>
    <dbReference type="NCBI Taxonomy" id="1850093"/>
    <lineage>
        <taxon>Bacteria</taxon>
        <taxon>Pseudomonadati</taxon>
        <taxon>Bacteroidota</taxon>
        <taxon>Cytophagia</taxon>
        <taxon>Cytophagales</taxon>
        <taxon>Hymenobacteraceae</taxon>
        <taxon>Hymenobacter</taxon>
    </lineage>
</organism>
<gene>
    <name evidence="2" type="ORF">EAH73_21760</name>
</gene>
<dbReference type="RefSeq" id="WP_140469557.1">
    <property type="nucleotide sequence ID" value="NZ_RCYZ01000014.1"/>
</dbReference>
<keyword evidence="1" id="KW-0812">Transmembrane</keyword>
<proteinExistence type="predicted"/>
<comment type="caution">
    <text evidence="2">The sequence shown here is derived from an EMBL/GenBank/DDBJ whole genome shotgun (WGS) entry which is preliminary data.</text>
</comment>
<feature type="transmembrane region" description="Helical" evidence="1">
    <location>
        <begin position="58"/>
        <end position="77"/>
    </location>
</feature>
<dbReference type="AlphaFoldDB" id="A0A502GAE1"/>
<feature type="transmembrane region" description="Helical" evidence="1">
    <location>
        <begin position="163"/>
        <end position="182"/>
    </location>
</feature>
<feature type="transmembrane region" description="Helical" evidence="1">
    <location>
        <begin position="110"/>
        <end position="127"/>
    </location>
</feature>
<feature type="transmembrane region" description="Helical" evidence="1">
    <location>
        <begin position="225"/>
        <end position="247"/>
    </location>
</feature>
<keyword evidence="1" id="KW-0472">Membrane</keyword>
<evidence type="ECO:0000313" key="2">
    <source>
        <dbReference type="EMBL" id="TPG58949.1"/>
    </source>
</evidence>
<dbReference type="Proteomes" id="UP000317646">
    <property type="component" value="Unassembled WGS sequence"/>
</dbReference>
<name>A0A502GAE1_9BACT</name>
<evidence type="ECO:0000313" key="3">
    <source>
        <dbReference type="Proteomes" id="UP000317646"/>
    </source>
</evidence>
<dbReference type="EMBL" id="RCYZ01000014">
    <property type="protein sequence ID" value="TPG58949.1"/>
    <property type="molecule type" value="Genomic_DNA"/>
</dbReference>
<dbReference type="Pfam" id="PF13803">
    <property type="entry name" value="DUF4184"/>
    <property type="match status" value="1"/>
</dbReference>